<keyword evidence="5" id="KW-1185">Reference proteome</keyword>
<dbReference type="Proteomes" id="UP000269289">
    <property type="component" value="Unassembled WGS sequence"/>
</dbReference>
<feature type="domain" description="Fe/B12 periplasmic-binding" evidence="3">
    <location>
        <begin position="52"/>
        <end position="324"/>
    </location>
</feature>
<dbReference type="EMBL" id="RFFI01000052">
    <property type="protein sequence ID" value="RMI09330.1"/>
    <property type="molecule type" value="Genomic_DNA"/>
</dbReference>
<feature type="chain" id="PRO_5017927465" evidence="2">
    <location>
        <begin position="23"/>
        <end position="325"/>
    </location>
</feature>
<dbReference type="Pfam" id="PF01497">
    <property type="entry name" value="Peripla_BP_2"/>
    <property type="match status" value="1"/>
</dbReference>
<dbReference type="SUPFAM" id="SSF53807">
    <property type="entry name" value="Helical backbone' metal receptor"/>
    <property type="match status" value="1"/>
</dbReference>
<dbReference type="InterPro" id="IPR002491">
    <property type="entry name" value="ABC_transptr_periplasmic_BD"/>
</dbReference>
<name>A0A3M2JBX6_9CELL</name>
<sequence>MLRRTATALLAVPLVLVGCAPAATGPDAEVPVAPVTVTNCGQDVVFPSVPERVVLLESAPVTVLDALGVLDRVVARAGTFPDVYYDDALNERLAAIPMLSEDIDASGHLMLSSEVVVAQRPDLVLGLPDGVTREGLADVGARALVQPTYCGEGVGPTTFDSLYDQLRTYGEVFERQEEAATAVDALAARVHAVESAGVGQDRTAAVLYPSVGGGALYAYGTASMAHPQLAAAGFANVFGDVPERVFEVGVEDLIARDPDVLVLLTQVDDETGVLDEVRTLPGAEALSALRTGSTLVQWFNFTEPPSPLVVDGLERIVARFGADAS</sequence>
<reference evidence="4 5" key="1">
    <citation type="submission" date="2018-10" db="EMBL/GenBank/DDBJ databases">
        <title>Isolation, diversity and antifungal activity of actinobacteria from wheat.</title>
        <authorList>
            <person name="Han C."/>
        </authorList>
    </citation>
    <scope>NUCLEOTIDE SEQUENCE [LARGE SCALE GENOMIC DNA]</scope>
    <source>
        <strain evidence="4 5">NEAU-YY56</strain>
    </source>
</reference>
<evidence type="ECO:0000256" key="2">
    <source>
        <dbReference type="SAM" id="SignalP"/>
    </source>
</evidence>
<dbReference type="InterPro" id="IPR050902">
    <property type="entry name" value="ABC_Transporter_SBP"/>
</dbReference>
<gene>
    <name evidence="4" type="ORF">EBM89_10725</name>
</gene>
<keyword evidence="2" id="KW-0732">Signal</keyword>
<accession>A0A3M2JBX6</accession>
<dbReference type="RefSeq" id="WP_122149426.1">
    <property type="nucleotide sequence ID" value="NZ_RFFI01000052.1"/>
</dbReference>
<evidence type="ECO:0000313" key="5">
    <source>
        <dbReference type="Proteomes" id="UP000269289"/>
    </source>
</evidence>
<dbReference type="PROSITE" id="PS50983">
    <property type="entry name" value="FE_B12_PBP"/>
    <property type="match status" value="1"/>
</dbReference>
<protein>
    <submittedName>
        <fullName evidence="4">ABC transporter substrate-binding protein</fullName>
    </submittedName>
</protein>
<dbReference type="AlphaFoldDB" id="A0A3M2JBX6"/>
<proteinExistence type="inferred from homology"/>
<evidence type="ECO:0000259" key="3">
    <source>
        <dbReference type="PROSITE" id="PS50983"/>
    </source>
</evidence>
<evidence type="ECO:0000256" key="1">
    <source>
        <dbReference type="ARBA" id="ARBA00008814"/>
    </source>
</evidence>
<evidence type="ECO:0000313" key="4">
    <source>
        <dbReference type="EMBL" id="RMI09330.1"/>
    </source>
</evidence>
<comment type="caution">
    <text evidence="4">The sequence shown here is derived from an EMBL/GenBank/DDBJ whole genome shotgun (WGS) entry which is preliminary data.</text>
</comment>
<dbReference type="OrthoDB" id="9797850at2"/>
<comment type="similarity">
    <text evidence="1">Belongs to the bacterial solute-binding protein 8 family.</text>
</comment>
<feature type="signal peptide" evidence="2">
    <location>
        <begin position="1"/>
        <end position="22"/>
    </location>
</feature>
<organism evidence="4 5">
    <name type="scientific">Cellulomonas triticagri</name>
    <dbReference type="NCBI Taxonomy" id="2483352"/>
    <lineage>
        <taxon>Bacteria</taxon>
        <taxon>Bacillati</taxon>
        <taxon>Actinomycetota</taxon>
        <taxon>Actinomycetes</taxon>
        <taxon>Micrococcales</taxon>
        <taxon>Cellulomonadaceae</taxon>
        <taxon>Cellulomonas</taxon>
    </lineage>
</organism>
<dbReference type="PROSITE" id="PS51257">
    <property type="entry name" value="PROKAR_LIPOPROTEIN"/>
    <property type="match status" value="1"/>
</dbReference>
<dbReference type="Gene3D" id="3.40.50.1980">
    <property type="entry name" value="Nitrogenase molybdenum iron protein domain"/>
    <property type="match status" value="2"/>
</dbReference>
<dbReference type="PANTHER" id="PTHR30535">
    <property type="entry name" value="VITAMIN B12-BINDING PROTEIN"/>
    <property type="match status" value="1"/>
</dbReference>
<dbReference type="PANTHER" id="PTHR30535:SF7">
    <property type="entry name" value="IRON(III) DICITRATE-BINDING PROTEIN"/>
    <property type="match status" value="1"/>
</dbReference>